<dbReference type="Gene3D" id="1.10.10.10">
    <property type="entry name" value="Winged helix-like DNA-binding domain superfamily/Winged helix DNA-binding domain"/>
    <property type="match status" value="1"/>
</dbReference>
<sequence>MDIDAIRSFIDVSQTNSLSKSSLRLNMTTPALSKRIKLIEAHFDTVLFNRSSKGIFLNEDGKRVLESFQVIQHELDELQQALKTASWSRIRIGVLPSFSLYYMTQFLNLDQLQQLDIAIENNSFTLKEKLNQGAYDAIVGDLSLFEKGQYVHETLYKEPFTLVLSKTHPLNKTAIKDLSSLKNYNLLLLEPPCDTFNYLSHHFKMDATNIHYYRSFESMLTKLITSHAISIVPHSYTNTTYRNLSYLKLNHHKRHIGIVSSNFETLRRLKQITHE</sequence>
<dbReference type="GO" id="GO:0000976">
    <property type="term" value="F:transcription cis-regulatory region binding"/>
    <property type="evidence" value="ECO:0007669"/>
    <property type="project" value="TreeGrafter"/>
</dbReference>
<reference evidence="6 7" key="1">
    <citation type="journal article" date="2013" name="Genome Announc.">
        <title>Genome Sequence of Staphylococcus massiliensis Strain S46, Isolated from the Surface of Healthy Human Skin.</title>
        <authorList>
            <person name="Srivastav R."/>
            <person name="Singh A."/>
            <person name="Jangir P.K."/>
            <person name="Kumari C."/>
            <person name="Muduli S."/>
            <person name="Sharma R."/>
        </authorList>
    </citation>
    <scope>NUCLEOTIDE SEQUENCE [LARGE SCALE GENOMIC DNA]</scope>
    <source>
        <strain evidence="6 7">S46</strain>
    </source>
</reference>
<feature type="domain" description="HTH lysR-type" evidence="5">
    <location>
        <begin position="1"/>
        <end position="58"/>
    </location>
</feature>
<dbReference type="Pfam" id="PF03466">
    <property type="entry name" value="LysR_substrate"/>
    <property type="match status" value="1"/>
</dbReference>
<dbReference type="PATRIC" id="fig|1229783.3.peg.2050"/>
<evidence type="ECO:0000256" key="2">
    <source>
        <dbReference type="ARBA" id="ARBA00023015"/>
    </source>
</evidence>
<keyword evidence="2" id="KW-0805">Transcription regulation</keyword>
<keyword evidence="4" id="KW-0804">Transcription</keyword>
<evidence type="ECO:0000313" key="7">
    <source>
        <dbReference type="Proteomes" id="UP000009885"/>
    </source>
</evidence>
<dbReference type="InterPro" id="IPR005119">
    <property type="entry name" value="LysR_subst-bd"/>
</dbReference>
<dbReference type="PANTHER" id="PTHR30126:SF40">
    <property type="entry name" value="HTH-TYPE TRANSCRIPTIONAL REGULATOR GLTR"/>
    <property type="match status" value="1"/>
</dbReference>
<evidence type="ECO:0000256" key="3">
    <source>
        <dbReference type="ARBA" id="ARBA00023125"/>
    </source>
</evidence>
<proteinExistence type="inferred from homology"/>
<dbReference type="Proteomes" id="UP000009885">
    <property type="component" value="Unassembled WGS sequence"/>
</dbReference>
<dbReference type="CDD" id="cd05466">
    <property type="entry name" value="PBP2_LTTR_substrate"/>
    <property type="match status" value="1"/>
</dbReference>
<dbReference type="eggNOG" id="COG0583">
    <property type="taxonomic scope" value="Bacteria"/>
</dbReference>
<keyword evidence="3" id="KW-0238">DNA-binding</keyword>
<protein>
    <submittedName>
        <fullName evidence="6">LysR family transcriptional regulator</fullName>
    </submittedName>
</protein>
<dbReference type="EMBL" id="AMSQ01000022">
    <property type="protein sequence ID" value="EKU45980.1"/>
    <property type="molecule type" value="Genomic_DNA"/>
</dbReference>
<dbReference type="InterPro" id="IPR036390">
    <property type="entry name" value="WH_DNA-bd_sf"/>
</dbReference>
<comment type="similarity">
    <text evidence="1">Belongs to the LysR transcriptional regulatory family.</text>
</comment>
<dbReference type="PROSITE" id="PS50931">
    <property type="entry name" value="HTH_LYSR"/>
    <property type="match status" value="1"/>
</dbReference>
<dbReference type="InterPro" id="IPR000847">
    <property type="entry name" value="LysR_HTH_N"/>
</dbReference>
<comment type="caution">
    <text evidence="6">The sequence shown here is derived from an EMBL/GenBank/DDBJ whole genome shotgun (WGS) entry which is preliminary data.</text>
</comment>
<dbReference type="OrthoDB" id="9785745at2"/>
<evidence type="ECO:0000313" key="6">
    <source>
        <dbReference type="EMBL" id="EKU45980.1"/>
    </source>
</evidence>
<accession>K9AWV1</accession>
<dbReference type="SUPFAM" id="SSF46785">
    <property type="entry name" value="Winged helix' DNA-binding domain"/>
    <property type="match status" value="1"/>
</dbReference>
<evidence type="ECO:0000256" key="1">
    <source>
        <dbReference type="ARBA" id="ARBA00009437"/>
    </source>
</evidence>
<organism evidence="6 7">
    <name type="scientific">Staphylococcus massiliensis S46</name>
    <dbReference type="NCBI Taxonomy" id="1229783"/>
    <lineage>
        <taxon>Bacteria</taxon>
        <taxon>Bacillati</taxon>
        <taxon>Bacillota</taxon>
        <taxon>Bacilli</taxon>
        <taxon>Bacillales</taxon>
        <taxon>Staphylococcaceae</taxon>
        <taxon>Staphylococcus</taxon>
    </lineage>
</organism>
<dbReference type="Gene3D" id="3.40.190.10">
    <property type="entry name" value="Periplasmic binding protein-like II"/>
    <property type="match status" value="2"/>
</dbReference>
<dbReference type="SUPFAM" id="SSF53850">
    <property type="entry name" value="Periplasmic binding protein-like II"/>
    <property type="match status" value="1"/>
</dbReference>
<evidence type="ECO:0000256" key="4">
    <source>
        <dbReference type="ARBA" id="ARBA00023163"/>
    </source>
</evidence>
<dbReference type="GO" id="GO:0003700">
    <property type="term" value="F:DNA-binding transcription factor activity"/>
    <property type="evidence" value="ECO:0007669"/>
    <property type="project" value="InterPro"/>
</dbReference>
<evidence type="ECO:0000259" key="5">
    <source>
        <dbReference type="PROSITE" id="PS50931"/>
    </source>
</evidence>
<dbReference type="PANTHER" id="PTHR30126">
    <property type="entry name" value="HTH-TYPE TRANSCRIPTIONAL REGULATOR"/>
    <property type="match status" value="1"/>
</dbReference>
<dbReference type="InterPro" id="IPR036388">
    <property type="entry name" value="WH-like_DNA-bd_sf"/>
</dbReference>
<gene>
    <name evidence="6" type="ORF">C273_10287</name>
</gene>
<keyword evidence="7" id="KW-1185">Reference proteome</keyword>
<name>K9AWV1_9STAP</name>
<dbReference type="Pfam" id="PF00126">
    <property type="entry name" value="HTH_1"/>
    <property type="match status" value="1"/>
</dbReference>
<dbReference type="AlphaFoldDB" id="K9AWV1"/>
<dbReference type="RefSeq" id="WP_009384698.1">
    <property type="nucleotide sequence ID" value="NZ_AMSQ01000022.1"/>
</dbReference>
<dbReference type="STRING" id="1229783.C273_10287"/>